<protein>
    <submittedName>
        <fullName evidence="1">Uncharacterized protein</fullName>
    </submittedName>
</protein>
<reference evidence="1" key="1">
    <citation type="journal article" date="2020" name="G3 (Bethesda)">
        <title>High-Quality Assemblies for Three Invasive Social Wasps from the &lt;i&gt;Vespula&lt;/i&gt; Genus.</title>
        <authorList>
            <person name="Harrop T.W.R."/>
            <person name="Guhlin J."/>
            <person name="McLaughlin G.M."/>
            <person name="Permina E."/>
            <person name="Stockwell P."/>
            <person name="Gilligan J."/>
            <person name="Le Lec M.F."/>
            <person name="Gruber M.A.M."/>
            <person name="Quinn O."/>
            <person name="Lovegrove M."/>
            <person name="Duncan E.J."/>
            <person name="Remnant E.J."/>
            <person name="Van Eeckhoven J."/>
            <person name="Graham B."/>
            <person name="Knapp R.A."/>
            <person name="Langford K.W."/>
            <person name="Kronenberg Z."/>
            <person name="Press M.O."/>
            <person name="Eacker S.M."/>
            <person name="Wilson-Rankin E.E."/>
            <person name="Purcell J."/>
            <person name="Lester P.J."/>
            <person name="Dearden P.K."/>
        </authorList>
    </citation>
    <scope>NUCLEOTIDE SEQUENCE</scope>
    <source>
        <strain evidence="1">Volc-1</strain>
    </source>
</reference>
<dbReference type="Proteomes" id="UP000600918">
    <property type="component" value="Unassembled WGS sequence"/>
</dbReference>
<organism evidence="1 2">
    <name type="scientific">Vespula pensylvanica</name>
    <name type="common">Western yellow jacket</name>
    <name type="synonym">Wasp</name>
    <dbReference type="NCBI Taxonomy" id="30213"/>
    <lineage>
        <taxon>Eukaryota</taxon>
        <taxon>Metazoa</taxon>
        <taxon>Ecdysozoa</taxon>
        <taxon>Arthropoda</taxon>
        <taxon>Hexapoda</taxon>
        <taxon>Insecta</taxon>
        <taxon>Pterygota</taxon>
        <taxon>Neoptera</taxon>
        <taxon>Endopterygota</taxon>
        <taxon>Hymenoptera</taxon>
        <taxon>Apocrita</taxon>
        <taxon>Aculeata</taxon>
        <taxon>Vespoidea</taxon>
        <taxon>Vespidae</taxon>
        <taxon>Vespinae</taxon>
        <taxon>Vespula</taxon>
    </lineage>
</organism>
<proteinExistence type="predicted"/>
<evidence type="ECO:0000313" key="2">
    <source>
        <dbReference type="Proteomes" id="UP000600918"/>
    </source>
</evidence>
<evidence type="ECO:0000313" key="1">
    <source>
        <dbReference type="EMBL" id="KAF7434912.1"/>
    </source>
</evidence>
<dbReference type="EMBL" id="JACSDY010000002">
    <property type="protein sequence ID" value="KAF7434912.1"/>
    <property type="molecule type" value="Genomic_DNA"/>
</dbReference>
<keyword evidence="2" id="KW-1185">Reference proteome</keyword>
<dbReference type="AlphaFoldDB" id="A0A834PB91"/>
<accession>A0A834PB91</accession>
<comment type="caution">
    <text evidence="1">The sequence shown here is derived from an EMBL/GenBank/DDBJ whole genome shotgun (WGS) entry which is preliminary data.</text>
</comment>
<gene>
    <name evidence="1" type="ORF">H0235_003103</name>
</gene>
<name>A0A834PB91_VESPE</name>
<sequence>MENCKTSRSLAKRNLRTQELQSLMDKFAYTCVLFTMSINAKTTVLLAQRPATLLNDTSLEVIKILSIITKLQYLLQEMPLRYRNQMYQHNNFQVHYTVAACHIFDRKFPERWVGSPRTSEDIRQRIVDACLAITANAIERIKLLFICRLRMCIATDGSSSDIVLIEIKAILLMFLQLKWEEIFFIILVEFVSISAKKQAAPALDVNVKPLITRLTEYANFRMAEREKNKQNTVERLEGKEFSAEPRQGLDEGVETVAAILSILLCDLLQSCEGPEIALKLTKNHEK</sequence>